<evidence type="ECO:0000256" key="3">
    <source>
        <dbReference type="ARBA" id="ARBA00022960"/>
    </source>
</evidence>
<evidence type="ECO:0000256" key="6">
    <source>
        <dbReference type="PROSITE-ProRule" id="PRU01373"/>
    </source>
</evidence>
<organism evidence="9 10">
    <name type="scientific">Rhodococcus oryzae</name>
    <dbReference type="NCBI Taxonomy" id="2571143"/>
    <lineage>
        <taxon>Bacteria</taxon>
        <taxon>Bacillati</taxon>
        <taxon>Actinomycetota</taxon>
        <taxon>Actinomycetes</taxon>
        <taxon>Mycobacteriales</taxon>
        <taxon>Nocardiaceae</taxon>
        <taxon>Rhodococcus</taxon>
    </lineage>
</organism>
<keyword evidence="4 6" id="KW-0573">Peptidoglycan synthesis</keyword>
<keyword evidence="7" id="KW-0812">Transmembrane</keyword>
<evidence type="ECO:0000259" key="8">
    <source>
        <dbReference type="PROSITE" id="PS52029"/>
    </source>
</evidence>
<evidence type="ECO:0000256" key="1">
    <source>
        <dbReference type="ARBA" id="ARBA00004752"/>
    </source>
</evidence>
<feature type="domain" description="L,D-TPase catalytic" evidence="8">
    <location>
        <begin position="48"/>
        <end position="173"/>
    </location>
</feature>
<keyword evidence="2" id="KW-0808">Transferase</keyword>
<sequence length="174" mass="18963">MRTTPQRRRSRCPVRVIVAAVVMMVLHMGFGGVTASAVQMVRTQGGAVSAVANVSTHQFTVSIGGQVVRTMPASMGKPGHETPLGTFEVLEKDRYLVMDSSTYGVPVDSPEGYRIDTEFAVRLTWGGIYVHSAPWSVDSQGYENVSHGCINLSPENARWFYENVQVGDTVVIVD</sequence>
<evidence type="ECO:0000256" key="7">
    <source>
        <dbReference type="SAM" id="Phobius"/>
    </source>
</evidence>
<dbReference type="PANTHER" id="PTHR30582">
    <property type="entry name" value="L,D-TRANSPEPTIDASE"/>
    <property type="match status" value="1"/>
</dbReference>
<dbReference type="PROSITE" id="PS52029">
    <property type="entry name" value="LD_TPASE"/>
    <property type="match status" value="1"/>
</dbReference>
<gene>
    <name evidence="9" type="ORF">FCG67_03650</name>
</gene>
<comment type="caution">
    <text evidence="9">The sequence shown here is derived from an EMBL/GenBank/DDBJ whole genome shotgun (WGS) entry which is preliminary data.</text>
</comment>
<dbReference type="Proteomes" id="UP000305109">
    <property type="component" value="Unassembled WGS sequence"/>
</dbReference>
<reference evidence="9 10" key="1">
    <citation type="submission" date="2019-04" db="EMBL/GenBank/DDBJ databases">
        <title>Rhodococcus oryzae sp. nov., a novel actinomycete isolated from rhizosphere soil of rice (Oryza sativa L.).</title>
        <authorList>
            <person name="Li C."/>
        </authorList>
    </citation>
    <scope>NUCLEOTIDE SEQUENCE [LARGE SCALE GENOMIC DNA]</scope>
    <source>
        <strain evidence="9 10">NEAU-CX67</strain>
    </source>
</reference>
<evidence type="ECO:0000256" key="4">
    <source>
        <dbReference type="ARBA" id="ARBA00022984"/>
    </source>
</evidence>
<evidence type="ECO:0000256" key="5">
    <source>
        <dbReference type="ARBA" id="ARBA00023316"/>
    </source>
</evidence>
<dbReference type="SUPFAM" id="SSF141523">
    <property type="entry name" value="L,D-transpeptidase catalytic domain-like"/>
    <property type="match status" value="1"/>
</dbReference>
<name>A0ABY2RNF6_9NOCA</name>
<keyword evidence="5 6" id="KW-0961">Cell wall biogenesis/degradation</keyword>
<comment type="pathway">
    <text evidence="1 6">Cell wall biogenesis; peptidoglycan biosynthesis.</text>
</comment>
<protein>
    <submittedName>
        <fullName evidence="9">L,D-transpeptidase</fullName>
    </submittedName>
</protein>
<dbReference type="EMBL" id="SUMD01000002">
    <property type="protein sequence ID" value="TJZ79999.1"/>
    <property type="molecule type" value="Genomic_DNA"/>
</dbReference>
<evidence type="ECO:0000256" key="2">
    <source>
        <dbReference type="ARBA" id="ARBA00022679"/>
    </source>
</evidence>
<dbReference type="InterPro" id="IPR005490">
    <property type="entry name" value="LD_TPept_cat_dom"/>
</dbReference>
<proteinExistence type="predicted"/>
<evidence type="ECO:0000313" key="10">
    <source>
        <dbReference type="Proteomes" id="UP000305109"/>
    </source>
</evidence>
<feature type="transmembrane region" description="Helical" evidence="7">
    <location>
        <begin position="12"/>
        <end position="33"/>
    </location>
</feature>
<dbReference type="CDD" id="cd16913">
    <property type="entry name" value="YkuD_like"/>
    <property type="match status" value="1"/>
</dbReference>
<dbReference type="InterPro" id="IPR038063">
    <property type="entry name" value="Transpep_catalytic_dom"/>
</dbReference>
<keyword evidence="10" id="KW-1185">Reference proteome</keyword>
<feature type="active site" description="Proton donor/acceptor" evidence="6">
    <location>
        <position position="131"/>
    </location>
</feature>
<evidence type="ECO:0000313" key="9">
    <source>
        <dbReference type="EMBL" id="TJZ79999.1"/>
    </source>
</evidence>
<keyword evidence="7" id="KW-0472">Membrane</keyword>
<dbReference type="Gene3D" id="2.40.440.10">
    <property type="entry name" value="L,D-transpeptidase catalytic domain-like"/>
    <property type="match status" value="1"/>
</dbReference>
<feature type="active site" description="Nucleophile" evidence="6">
    <location>
        <position position="149"/>
    </location>
</feature>
<dbReference type="Pfam" id="PF03734">
    <property type="entry name" value="YkuD"/>
    <property type="match status" value="1"/>
</dbReference>
<keyword evidence="7" id="KW-1133">Transmembrane helix</keyword>
<accession>A0ABY2RNF6</accession>
<dbReference type="InterPro" id="IPR050979">
    <property type="entry name" value="LD-transpeptidase"/>
</dbReference>
<dbReference type="PANTHER" id="PTHR30582:SF2">
    <property type="entry name" value="L,D-TRANSPEPTIDASE YCIB-RELATED"/>
    <property type="match status" value="1"/>
</dbReference>
<keyword evidence="3 6" id="KW-0133">Cell shape</keyword>